<sequence>MNKLLVFLALCSAFIVLPTSGRVVCYFTSWTIYRPDHGKFSASNIDPNLCTHILYAFVGLREDGTVSVLDDWELTGLEEMAHLQAIKEQNPDLKLILSMGGWNEGSAKYSTVAGNPSLRQSLVDSVLAFNDQYGLDGFDLDWEYPCQRGGVDADKANFITLLGELKSALNARGQTLSAAVSGGIASCKLSYDIAAVAENLDMINVMVYDFHGAFEPFVGHYAPLYASSLDQTDEQKTLNVAAGIEYWLDQGAPASKINIGLGTYGRGFSLADAANTSLYAGTYGGSEAGPYTREMGVIGYNEVCELYSNWEYIWDDEQQVPHIVNGNQWIGFDDARSLQIKVEYANSKGLGGAMVWSLDTDDFSGICGGGKYPLLNTINQYLN</sequence>
<name>A0AA38MDQ4_9CUCU</name>
<feature type="signal peptide" evidence="6">
    <location>
        <begin position="1"/>
        <end position="21"/>
    </location>
</feature>
<comment type="similarity">
    <text evidence="5">Belongs to the glycosyl hydrolase 18 family.</text>
</comment>
<gene>
    <name evidence="8" type="ORF">Zmor_012474</name>
</gene>
<dbReference type="SUPFAM" id="SSF54556">
    <property type="entry name" value="Chitinase insertion domain"/>
    <property type="match status" value="1"/>
</dbReference>
<dbReference type="CDD" id="cd02872">
    <property type="entry name" value="GH18_chitolectin_chitotriosidase"/>
    <property type="match status" value="1"/>
</dbReference>
<proteinExistence type="inferred from homology"/>
<keyword evidence="2" id="KW-1015">Disulfide bond</keyword>
<dbReference type="FunFam" id="3.10.50.10:FF:000001">
    <property type="entry name" value="Chitinase 3-like 1"/>
    <property type="match status" value="1"/>
</dbReference>
<dbReference type="EMBL" id="JALNTZ010000004">
    <property type="protein sequence ID" value="KAJ3653210.1"/>
    <property type="molecule type" value="Genomic_DNA"/>
</dbReference>
<evidence type="ECO:0000256" key="6">
    <source>
        <dbReference type="SAM" id="SignalP"/>
    </source>
</evidence>
<dbReference type="Pfam" id="PF00704">
    <property type="entry name" value="Glyco_hydro_18"/>
    <property type="match status" value="1"/>
</dbReference>
<evidence type="ECO:0000256" key="2">
    <source>
        <dbReference type="ARBA" id="ARBA00023157"/>
    </source>
</evidence>
<comment type="caution">
    <text evidence="8">The sequence shown here is derived from an EMBL/GenBank/DDBJ whole genome shotgun (WGS) entry which is preliminary data.</text>
</comment>
<dbReference type="PANTHER" id="PTHR11177">
    <property type="entry name" value="CHITINASE"/>
    <property type="match status" value="1"/>
</dbReference>
<protein>
    <recommendedName>
        <fullName evidence="7">GH18 domain-containing protein</fullName>
    </recommendedName>
</protein>
<evidence type="ECO:0000256" key="5">
    <source>
        <dbReference type="RuleBase" id="RU004453"/>
    </source>
</evidence>
<dbReference type="PROSITE" id="PS01095">
    <property type="entry name" value="GH18_1"/>
    <property type="match status" value="1"/>
</dbReference>
<dbReference type="PANTHER" id="PTHR11177:SF360">
    <property type="entry name" value="CHITINASE 4-RELATED"/>
    <property type="match status" value="1"/>
</dbReference>
<dbReference type="AlphaFoldDB" id="A0AA38MDQ4"/>
<reference evidence="8" key="1">
    <citation type="journal article" date="2023" name="G3 (Bethesda)">
        <title>Whole genome assemblies of Zophobas morio and Tenebrio molitor.</title>
        <authorList>
            <person name="Kaur S."/>
            <person name="Stinson S.A."/>
            <person name="diCenzo G.C."/>
        </authorList>
    </citation>
    <scope>NUCLEOTIDE SEQUENCE</scope>
    <source>
        <strain evidence="8">QUZm001</strain>
    </source>
</reference>
<organism evidence="8 9">
    <name type="scientific">Zophobas morio</name>
    <dbReference type="NCBI Taxonomy" id="2755281"/>
    <lineage>
        <taxon>Eukaryota</taxon>
        <taxon>Metazoa</taxon>
        <taxon>Ecdysozoa</taxon>
        <taxon>Arthropoda</taxon>
        <taxon>Hexapoda</taxon>
        <taxon>Insecta</taxon>
        <taxon>Pterygota</taxon>
        <taxon>Neoptera</taxon>
        <taxon>Endopterygota</taxon>
        <taxon>Coleoptera</taxon>
        <taxon>Polyphaga</taxon>
        <taxon>Cucujiformia</taxon>
        <taxon>Tenebrionidae</taxon>
        <taxon>Zophobas</taxon>
    </lineage>
</organism>
<dbReference type="InterPro" id="IPR001579">
    <property type="entry name" value="Glyco_hydro_18_chit_AS"/>
</dbReference>
<dbReference type="InterPro" id="IPR011583">
    <property type="entry name" value="Chitinase_II/V-like_cat"/>
</dbReference>
<keyword evidence="6" id="KW-0732">Signal</keyword>
<accession>A0AA38MDQ4</accession>
<feature type="domain" description="GH18" evidence="7">
    <location>
        <begin position="21"/>
        <end position="383"/>
    </location>
</feature>
<dbReference type="InterPro" id="IPR029070">
    <property type="entry name" value="Chitinase_insertion_sf"/>
</dbReference>
<dbReference type="GO" id="GO:0006032">
    <property type="term" value="P:chitin catabolic process"/>
    <property type="evidence" value="ECO:0007669"/>
    <property type="project" value="TreeGrafter"/>
</dbReference>
<dbReference type="SUPFAM" id="SSF51445">
    <property type="entry name" value="(Trans)glycosidases"/>
    <property type="match status" value="1"/>
</dbReference>
<evidence type="ECO:0000256" key="4">
    <source>
        <dbReference type="RuleBase" id="RU000489"/>
    </source>
</evidence>
<dbReference type="FunFam" id="3.20.20.80:FF:000097">
    <property type="entry name" value="Probable chitinase 2"/>
    <property type="match status" value="1"/>
</dbReference>
<dbReference type="SMART" id="SM00636">
    <property type="entry name" value="Glyco_18"/>
    <property type="match status" value="1"/>
</dbReference>
<evidence type="ECO:0000256" key="3">
    <source>
        <dbReference type="ARBA" id="ARBA00023295"/>
    </source>
</evidence>
<dbReference type="GO" id="GO:0005576">
    <property type="term" value="C:extracellular region"/>
    <property type="evidence" value="ECO:0007669"/>
    <property type="project" value="TreeGrafter"/>
</dbReference>
<evidence type="ECO:0000256" key="1">
    <source>
        <dbReference type="ARBA" id="ARBA00022801"/>
    </source>
</evidence>
<dbReference type="InterPro" id="IPR050314">
    <property type="entry name" value="Glycosyl_Hydrlase_18"/>
</dbReference>
<dbReference type="Gene3D" id="3.20.20.80">
    <property type="entry name" value="Glycosidases"/>
    <property type="match status" value="1"/>
</dbReference>
<dbReference type="InterPro" id="IPR017853">
    <property type="entry name" value="GH"/>
</dbReference>
<dbReference type="Gene3D" id="3.10.50.10">
    <property type="match status" value="1"/>
</dbReference>
<dbReference type="GO" id="GO:0005975">
    <property type="term" value="P:carbohydrate metabolic process"/>
    <property type="evidence" value="ECO:0007669"/>
    <property type="project" value="InterPro"/>
</dbReference>
<dbReference type="Proteomes" id="UP001168821">
    <property type="component" value="Unassembled WGS sequence"/>
</dbReference>
<dbReference type="GO" id="GO:0008061">
    <property type="term" value="F:chitin binding"/>
    <property type="evidence" value="ECO:0007669"/>
    <property type="project" value="InterPro"/>
</dbReference>
<evidence type="ECO:0000313" key="8">
    <source>
        <dbReference type="EMBL" id="KAJ3653210.1"/>
    </source>
</evidence>
<feature type="chain" id="PRO_5041211973" description="GH18 domain-containing protein" evidence="6">
    <location>
        <begin position="22"/>
        <end position="383"/>
    </location>
</feature>
<keyword evidence="3 4" id="KW-0326">Glycosidase</keyword>
<dbReference type="GO" id="GO:0004568">
    <property type="term" value="F:chitinase activity"/>
    <property type="evidence" value="ECO:0007669"/>
    <property type="project" value="TreeGrafter"/>
</dbReference>
<dbReference type="InterPro" id="IPR001223">
    <property type="entry name" value="Glyco_hydro18_cat"/>
</dbReference>
<keyword evidence="9" id="KW-1185">Reference proteome</keyword>
<evidence type="ECO:0000259" key="7">
    <source>
        <dbReference type="PROSITE" id="PS51910"/>
    </source>
</evidence>
<dbReference type="PROSITE" id="PS51910">
    <property type="entry name" value="GH18_2"/>
    <property type="match status" value="1"/>
</dbReference>
<keyword evidence="1 4" id="KW-0378">Hydrolase</keyword>
<evidence type="ECO:0000313" key="9">
    <source>
        <dbReference type="Proteomes" id="UP001168821"/>
    </source>
</evidence>